<sequence length="357" mass="39629">MFINRNNYESFFLLYADNELRANERLAVEAFVAENEDLRIELNMLMATILPNDAVYFDDKNALLKTTSINETLQEQLLLKLDDALPANEHAALEQLIQKDVAVQQEWALLQQTKLDAADVIEFKNKAVLYRHEQGKLVIGKFLRYAAAAIFIGFGIFWGATWFNKPVDNTAAPTIATSNNNQKSQPTIVNNTNSTENNVNKTQPAVTKQNDAIAVKNNNNSSSNDSNNKKVVMPNNSNGGSLSNEPIIAVTPKTIVPVDIIPNKIDVPQQNIAIAAVGNNKKVDDNNIVPLETAYTSTAVLNETESSENKILYLDEDDVKRSKVGGFFRKVKRFVERTAKVKTGNSIKIANFQITGN</sequence>
<evidence type="ECO:0000256" key="2">
    <source>
        <dbReference type="SAM" id="Phobius"/>
    </source>
</evidence>
<accession>A0ABV8QSG9</accession>
<feature type="compositionally biased region" description="Polar residues" evidence="1">
    <location>
        <begin position="234"/>
        <end position="244"/>
    </location>
</feature>
<dbReference type="RefSeq" id="WP_379708607.1">
    <property type="nucleotide sequence ID" value="NZ_JBHSCZ010000002.1"/>
</dbReference>
<protein>
    <submittedName>
        <fullName evidence="3">Uncharacterized protein</fullName>
    </submittedName>
</protein>
<keyword evidence="4" id="KW-1185">Reference proteome</keyword>
<dbReference type="Proteomes" id="UP001595907">
    <property type="component" value="Unassembled WGS sequence"/>
</dbReference>
<keyword evidence="2" id="KW-1133">Transmembrane helix</keyword>
<evidence type="ECO:0000313" key="4">
    <source>
        <dbReference type="Proteomes" id="UP001595907"/>
    </source>
</evidence>
<feature type="compositionally biased region" description="Low complexity" evidence="1">
    <location>
        <begin position="187"/>
        <end position="202"/>
    </location>
</feature>
<feature type="transmembrane region" description="Helical" evidence="2">
    <location>
        <begin position="142"/>
        <end position="163"/>
    </location>
</feature>
<organism evidence="3 4">
    <name type="scientific">Ferruginibacter yonginensis</name>
    <dbReference type="NCBI Taxonomy" id="1310416"/>
    <lineage>
        <taxon>Bacteria</taxon>
        <taxon>Pseudomonadati</taxon>
        <taxon>Bacteroidota</taxon>
        <taxon>Chitinophagia</taxon>
        <taxon>Chitinophagales</taxon>
        <taxon>Chitinophagaceae</taxon>
        <taxon>Ferruginibacter</taxon>
    </lineage>
</organism>
<dbReference type="EMBL" id="JBHSCZ010000002">
    <property type="protein sequence ID" value="MFC4262803.1"/>
    <property type="molecule type" value="Genomic_DNA"/>
</dbReference>
<proteinExistence type="predicted"/>
<feature type="compositionally biased region" description="Polar residues" evidence="1">
    <location>
        <begin position="174"/>
        <end position="186"/>
    </location>
</feature>
<name>A0ABV8QSG9_9BACT</name>
<comment type="caution">
    <text evidence="3">The sequence shown here is derived from an EMBL/GenBank/DDBJ whole genome shotgun (WGS) entry which is preliminary data.</text>
</comment>
<reference evidence="4" key="1">
    <citation type="journal article" date="2019" name="Int. J. Syst. Evol. Microbiol.">
        <title>The Global Catalogue of Microorganisms (GCM) 10K type strain sequencing project: providing services to taxonomists for standard genome sequencing and annotation.</title>
        <authorList>
            <consortium name="The Broad Institute Genomics Platform"/>
            <consortium name="The Broad Institute Genome Sequencing Center for Infectious Disease"/>
            <person name="Wu L."/>
            <person name="Ma J."/>
        </authorList>
    </citation>
    <scope>NUCLEOTIDE SEQUENCE [LARGE SCALE GENOMIC DNA]</scope>
    <source>
        <strain evidence="4">CECT 8289</strain>
    </source>
</reference>
<keyword evidence="2" id="KW-0812">Transmembrane</keyword>
<gene>
    <name evidence="3" type="ORF">ACFOWM_07945</name>
</gene>
<feature type="compositionally biased region" description="Low complexity" evidence="1">
    <location>
        <begin position="215"/>
        <end position="232"/>
    </location>
</feature>
<feature type="region of interest" description="Disordered" evidence="1">
    <location>
        <begin position="174"/>
        <end position="245"/>
    </location>
</feature>
<evidence type="ECO:0000256" key="1">
    <source>
        <dbReference type="SAM" id="MobiDB-lite"/>
    </source>
</evidence>
<evidence type="ECO:0000313" key="3">
    <source>
        <dbReference type="EMBL" id="MFC4262803.1"/>
    </source>
</evidence>
<keyword evidence="2" id="KW-0472">Membrane</keyword>